<reference evidence="7" key="1">
    <citation type="submission" date="2016-11" db="UniProtKB">
        <authorList>
            <consortium name="WormBaseParasite"/>
        </authorList>
    </citation>
    <scope>IDENTIFICATION</scope>
</reference>
<evidence type="ECO:0000313" key="7">
    <source>
        <dbReference type="WBParaSite" id="maker-uti_cns_0011277-snap-gene-0.12-mRNA-1"/>
    </source>
</evidence>
<evidence type="ECO:0000256" key="3">
    <source>
        <dbReference type="PIRSR" id="PIRSR617939-1"/>
    </source>
</evidence>
<feature type="domain" description="Gamma-glutamylcyclotransferase AIG2-like" evidence="5">
    <location>
        <begin position="229"/>
        <end position="346"/>
    </location>
</feature>
<dbReference type="InterPro" id="IPR036568">
    <property type="entry name" value="GGCT-like_sf"/>
</dbReference>
<proteinExistence type="predicted"/>
<dbReference type="Pfam" id="PF06094">
    <property type="entry name" value="GGACT"/>
    <property type="match status" value="1"/>
</dbReference>
<dbReference type="InterPro" id="IPR009288">
    <property type="entry name" value="AIG2-like_dom"/>
</dbReference>
<dbReference type="Pfam" id="PF13772">
    <property type="entry name" value="AIG2_2"/>
    <property type="match status" value="1"/>
</dbReference>
<sequence>MDRVEMIYDKAWVPLESYDGRQFEGYVYVNKPGFKSTTEGTPSKRYLQMVIDAARRAGLNSDYIAKLESVKAYKPSAETLAKRSAILSGNYPVKDMTRESLGEDPSNFTSLFGYIFRIGPPKPPFTMQHGRDVTNLMLLHYLNLPMDVAADRQDAENLPRMKLIENRPDAYEYLLTWLDKFAAASNQHDEVSFPVIGRHRQFMAAQVCSDSGLPCLNMSGANKSTIWFFGYGSNMDSENLSKKKGVEVLQSTPAVLRGYKMAFSLAAIPLAEPFFANCEKGSESDNIHGVAFETDADSIAKMDKVEMGYDKASVILEAYDGRKLDGYVYVNKPQREVRVGNPSGRYLRLLINGAKAAGLNKDYIARLEATPVYKPSAETLAKRAALTSATYPTKEMTQEALGKDLSHFVSVFGYIIDAGPSTGFFSSHRGKDITNRMLRHYLNLPLDSVEDPQDAEHLPNLKLLESRPDAVDFVWTWFDQHASSGTVVARHAAFLAAQEVDSSTGKPRSQWTIPTA</sequence>
<dbReference type="CDD" id="cd06661">
    <property type="entry name" value="GGCT_like"/>
    <property type="match status" value="1"/>
</dbReference>
<dbReference type="AlphaFoldDB" id="A0A1I8IBN7"/>
<dbReference type="PANTHER" id="PTHR12935:SF0">
    <property type="entry name" value="GAMMA-GLUTAMYLCYCLOTRANSFERASE"/>
    <property type="match status" value="1"/>
</dbReference>
<accession>A0A1I8IBN7</accession>
<evidence type="ECO:0000313" key="6">
    <source>
        <dbReference type="Proteomes" id="UP000095280"/>
    </source>
</evidence>
<dbReference type="Gene3D" id="3.10.490.10">
    <property type="entry name" value="Gamma-glutamyl cyclotransferase-like"/>
    <property type="match status" value="2"/>
</dbReference>
<evidence type="ECO:0000256" key="2">
    <source>
        <dbReference type="ARBA" id="ARBA00023239"/>
    </source>
</evidence>
<keyword evidence="2" id="KW-0456">Lyase</keyword>
<keyword evidence="6" id="KW-1185">Reference proteome</keyword>
<dbReference type="InterPro" id="IPR017939">
    <property type="entry name" value="G-Glutamylcylcotransferase"/>
</dbReference>
<evidence type="ECO:0000256" key="4">
    <source>
        <dbReference type="PIRSR" id="PIRSR617939-2"/>
    </source>
</evidence>
<dbReference type="InterPro" id="IPR013024">
    <property type="entry name" value="GGCT-like"/>
</dbReference>
<dbReference type="WBParaSite" id="maker-uti_cns_0011277-snap-gene-0.12-mRNA-1">
    <property type="protein sequence ID" value="maker-uti_cns_0011277-snap-gene-0.12-mRNA-1"/>
    <property type="gene ID" value="maker-uti_cns_0011277-snap-gene-0.12"/>
</dbReference>
<dbReference type="SUPFAM" id="SSF110857">
    <property type="entry name" value="Gamma-glutamyl cyclotransferase-like"/>
    <property type="match status" value="1"/>
</dbReference>
<organism evidence="6 7">
    <name type="scientific">Macrostomum lignano</name>
    <dbReference type="NCBI Taxonomy" id="282301"/>
    <lineage>
        <taxon>Eukaryota</taxon>
        <taxon>Metazoa</taxon>
        <taxon>Spiralia</taxon>
        <taxon>Lophotrochozoa</taxon>
        <taxon>Platyhelminthes</taxon>
        <taxon>Rhabditophora</taxon>
        <taxon>Macrostomorpha</taxon>
        <taxon>Macrostomida</taxon>
        <taxon>Macrostomidae</taxon>
        <taxon>Macrostomum</taxon>
    </lineage>
</organism>
<dbReference type="Proteomes" id="UP000095280">
    <property type="component" value="Unplaced"/>
</dbReference>
<dbReference type="GO" id="GO:0003839">
    <property type="term" value="F:gamma-glutamylcyclotransferase activity"/>
    <property type="evidence" value="ECO:0007669"/>
    <property type="project" value="UniProtKB-EC"/>
</dbReference>
<protein>
    <recommendedName>
        <fullName evidence="1">gamma-glutamylcyclotransferase</fullName>
        <ecNumber evidence="1">4.3.2.9</ecNumber>
    </recommendedName>
</protein>
<dbReference type="EC" id="4.3.2.9" evidence="1"/>
<evidence type="ECO:0000256" key="1">
    <source>
        <dbReference type="ARBA" id="ARBA00012346"/>
    </source>
</evidence>
<dbReference type="PANTHER" id="PTHR12935">
    <property type="entry name" value="GAMMA-GLUTAMYLCYCLOTRANSFERASE"/>
    <property type="match status" value="1"/>
</dbReference>
<name>A0A1I8IBN7_9PLAT</name>
<feature type="active site" description="Proton acceptor" evidence="3">
    <location>
        <position position="306"/>
    </location>
</feature>
<evidence type="ECO:0000259" key="5">
    <source>
        <dbReference type="Pfam" id="PF06094"/>
    </source>
</evidence>
<feature type="binding site" evidence="4">
    <location>
        <position position="346"/>
    </location>
    <ligand>
        <name>substrate</name>
    </ligand>
</feature>